<gene>
    <name evidence="1" type="ORF">NDU88_003195</name>
</gene>
<organism evidence="1 2">
    <name type="scientific">Pleurodeles waltl</name>
    <name type="common">Iberian ribbed newt</name>
    <dbReference type="NCBI Taxonomy" id="8319"/>
    <lineage>
        <taxon>Eukaryota</taxon>
        <taxon>Metazoa</taxon>
        <taxon>Chordata</taxon>
        <taxon>Craniata</taxon>
        <taxon>Vertebrata</taxon>
        <taxon>Euteleostomi</taxon>
        <taxon>Amphibia</taxon>
        <taxon>Batrachia</taxon>
        <taxon>Caudata</taxon>
        <taxon>Salamandroidea</taxon>
        <taxon>Salamandridae</taxon>
        <taxon>Pleurodelinae</taxon>
        <taxon>Pleurodeles</taxon>
    </lineage>
</organism>
<evidence type="ECO:0000313" key="2">
    <source>
        <dbReference type="Proteomes" id="UP001066276"/>
    </source>
</evidence>
<name>A0AAV7W4L5_PLEWA</name>
<evidence type="ECO:0000313" key="1">
    <source>
        <dbReference type="EMBL" id="KAJ1207805.1"/>
    </source>
</evidence>
<comment type="caution">
    <text evidence="1">The sequence shown here is derived from an EMBL/GenBank/DDBJ whole genome shotgun (WGS) entry which is preliminary data.</text>
</comment>
<sequence length="117" mass="12564">MLSAHALSHQCPPDVRCGPRFLSAASGDAAPRVLRASGLRSALRHDRTPPPHRDAPGDQIRCCRFPPGQTIPVCVVFLAGLRGEFVVQDLLSGPDRAVGLHARHLGWVSHAPQAQNL</sequence>
<keyword evidence="2" id="KW-1185">Reference proteome</keyword>
<dbReference type="Proteomes" id="UP001066276">
    <property type="component" value="Chromosome 1_2"/>
</dbReference>
<dbReference type="AlphaFoldDB" id="A0AAV7W4L5"/>
<dbReference type="EMBL" id="JANPWB010000002">
    <property type="protein sequence ID" value="KAJ1207805.1"/>
    <property type="molecule type" value="Genomic_DNA"/>
</dbReference>
<reference evidence="1" key="1">
    <citation type="journal article" date="2022" name="bioRxiv">
        <title>Sequencing and chromosome-scale assembly of the giantPleurodeles waltlgenome.</title>
        <authorList>
            <person name="Brown T."/>
            <person name="Elewa A."/>
            <person name="Iarovenko S."/>
            <person name="Subramanian E."/>
            <person name="Araus A.J."/>
            <person name="Petzold A."/>
            <person name="Susuki M."/>
            <person name="Suzuki K.-i.T."/>
            <person name="Hayashi T."/>
            <person name="Toyoda A."/>
            <person name="Oliveira C."/>
            <person name="Osipova E."/>
            <person name="Leigh N.D."/>
            <person name="Simon A."/>
            <person name="Yun M.H."/>
        </authorList>
    </citation>
    <scope>NUCLEOTIDE SEQUENCE</scope>
    <source>
        <strain evidence="1">20211129_DDA</strain>
        <tissue evidence="1">Liver</tissue>
    </source>
</reference>
<protein>
    <submittedName>
        <fullName evidence="1">Uncharacterized protein</fullName>
    </submittedName>
</protein>
<accession>A0AAV7W4L5</accession>
<proteinExistence type="predicted"/>